<dbReference type="EMBL" id="JACHWS010000001">
    <property type="protein sequence ID" value="MBB3036345.1"/>
    <property type="molecule type" value="Genomic_DNA"/>
</dbReference>
<name>A0A839RI76_9ACTN</name>
<dbReference type="InterPro" id="IPR050763">
    <property type="entry name" value="ABC_transporter_ATP-binding"/>
</dbReference>
<evidence type="ECO:0000256" key="2">
    <source>
        <dbReference type="ARBA" id="ARBA00022448"/>
    </source>
</evidence>
<feature type="domain" description="ABC transporter" evidence="6">
    <location>
        <begin position="8"/>
        <end position="236"/>
    </location>
</feature>
<dbReference type="GO" id="GO:0016887">
    <property type="term" value="F:ATP hydrolysis activity"/>
    <property type="evidence" value="ECO:0007669"/>
    <property type="project" value="InterPro"/>
</dbReference>
<dbReference type="OrthoDB" id="9804819at2"/>
<dbReference type="Pfam" id="PF00005">
    <property type="entry name" value="ABC_tran"/>
    <property type="match status" value="1"/>
</dbReference>
<dbReference type="CDD" id="cd03230">
    <property type="entry name" value="ABC_DR_subfamily_A"/>
    <property type="match status" value="1"/>
</dbReference>
<dbReference type="Gene3D" id="3.40.50.300">
    <property type="entry name" value="P-loop containing nucleotide triphosphate hydrolases"/>
    <property type="match status" value="1"/>
</dbReference>
<proteinExistence type="predicted"/>
<dbReference type="InterPro" id="IPR003593">
    <property type="entry name" value="AAA+_ATPase"/>
</dbReference>
<keyword evidence="8" id="KW-1185">Reference proteome</keyword>
<keyword evidence="3" id="KW-0547">Nucleotide-binding</keyword>
<reference evidence="7 8" key="1">
    <citation type="submission" date="2020-08" db="EMBL/GenBank/DDBJ databases">
        <title>Sequencing the genomes of 1000 actinobacteria strains.</title>
        <authorList>
            <person name="Klenk H.-P."/>
        </authorList>
    </citation>
    <scope>NUCLEOTIDE SEQUENCE [LARGE SCALE GENOMIC DNA]</scope>
    <source>
        <strain evidence="7 8">DSM 45258</strain>
    </source>
</reference>
<evidence type="ECO:0000256" key="3">
    <source>
        <dbReference type="ARBA" id="ARBA00022741"/>
    </source>
</evidence>
<dbReference type="InterPro" id="IPR017871">
    <property type="entry name" value="ABC_transporter-like_CS"/>
</dbReference>
<dbReference type="PROSITE" id="PS50893">
    <property type="entry name" value="ABC_TRANSPORTER_2"/>
    <property type="match status" value="1"/>
</dbReference>
<keyword evidence="4 7" id="KW-0067">ATP-binding</keyword>
<evidence type="ECO:0000313" key="8">
    <source>
        <dbReference type="Proteomes" id="UP000567922"/>
    </source>
</evidence>
<dbReference type="PANTHER" id="PTHR42711">
    <property type="entry name" value="ABC TRANSPORTER ATP-BINDING PROTEIN"/>
    <property type="match status" value="1"/>
</dbReference>
<dbReference type="SUPFAM" id="SSF52540">
    <property type="entry name" value="P-loop containing nucleoside triphosphate hydrolases"/>
    <property type="match status" value="1"/>
</dbReference>
<keyword evidence="5" id="KW-0046">Antibiotic resistance</keyword>
<dbReference type="InterPro" id="IPR003439">
    <property type="entry name" value="ABC_transporter-like_ATP-bd"/>
</dbReference>
<dbReference type="GO" id="GO:0005886">
    <property type="term" value="C:plasma membrane"/>
    <property type="evidence" value="ECO:0007669"/>
    <property type="project" value="UniProtKB-SubCell"/>
</dbReference>
<evidence type="ECO:0000256" key="5">
    <source>
        <dbReference type="ARBA" id="ARBA00023251"/>
    </source>
</evidence>
<evidence type="ECO:0000313" key="7">
    <source>
        <dbReference type="EMBL" id="MBB3036345.1"/>
    </source>
</evidence>
<dbReference type="PANTHER" id="PTHR42711:SF17">
    <property type="entry name" value="ABC TRANSPORTER ATP-BINDING PROTEIN"/>
    <property type="match status" value="1"/>
</dbReference>
<sequence length="314" mass="33526">MTSRPPAIEIRNLHKSFRQRGGDPVSAVQGIDLTIQRGEVVALLGPNGAGKTTTLDLVLGFATADQGEVRVFGGTPRAAIEDGAVSAVLQTGGLLADLTVQETLKVVASLMPRPLPIDEVLDRAGLTAVARHMVAKCSGGQQQRLKFGLALLADPELLILDEPTAGMDVRARREFWGTMHAEARQGRTIVFATHYLEEADAFANRVVLMSRGRIVADGSTSEIRARATGRTVSARVSADMAQTVQESILAIDGVQDVTMRGGRMSIACHDSDSVAKYLFDRALGYDLEITSANLEEAFITLTADSLDDRKGVSA</sequence>
<accession>A0A839RI76</accession>
<dbReference type="InterPro" id="IPR027417">
    <property type="entry name" value="P-loop_NTPase"/>
</dbReference>
<dbReference type="PROSITE" id="PS00211">
    <property type="entry name" value="ABC_TRANSPORTER_1"/>
    <property type="match status" value="1"/>
</dbReference>
<evidence type="ECO:0000256" key="4">
    <source>
        <dbReference type="ARBA" id="ARBA00022840"/>
    </source>
</evidence>
<gene>
    <name evidence="7" type="ORF">FHU29_000779</name>
</gene>
<dbReference type="RefSeq" id="WP_064440241.1">
    <property type="nucleotide sequence ID" value="NZ_BDDI01000007.1"/>
</dbReference>
<organism evidence="7 8">
    <name type="scientific">Hoyosella altamirensis</name>
    <dbReference type="NCBI Taxonomy" id="616997"/>
    <lineage>
        <taxon>Bacteria</taxon>
        <taxon>Bacillati</taxon>
        <taxon>Actinomycetota</taxon>
        <taxon>Actinomycetes</taxon>
        <taxon>Mycobacteriales</taxon>
        <taxon>Hoyosellaceae</taxon>
        <taxon>Hoyosella</taxon>
    </lineage>
</organism>
<evidence type="ECO:0000256" key="1">
    <source>
        <dbReference type="ARBA" id="ARBA00004202"/>
    </source>
</evidence>
<dbReference type="GO" id="GO:0005524">
    <property type="term" value="F:ATP binding"/>
    <property type="evidence" value="ECO:0007669"/>
    <property type="project" value="UniProtKB-KW"/>
</dbReference>
<dbReference type="AlphaFoldDB" id="A0A839RI76"/>
<protein>
    <submittedName>
        <fullName evidence="7">ABC-2 type transport system ATP-binding protein</fullName>
    </submittedName>
</protein>
<evidence type="ECO:0000259" key="6">
    <source>
        <dbReference type="PROSITE" id="PS50893"/>
    </source>
</evidence>
<dbReference type="GO" id="GO:0046677">
    <property type="term" value="P:response to antibiotic"/>
    <property type="evidence" value="ECO:0007669"/>
    <property type="project" value="UniProtKB-KW"/>
</dbReference>
<dbReference type="SMART" id="SM00382">
    <property type="entry name" value="AAA"/>
    <property type="match status" value="1"/>
</dbReference>
<comment type="subcellular location">
    <subcellularLocation>
        <location evidence="1">Cell membrane</location>
        <topology evidence="1">Peripheral membrane protein</topology>
    </subcellularLocation>
</comment>
<dbReference type="Proteomes" id="UP000567922">
    <property type="component" value="Unassembled WGS sequence"/>
</dbReference>
<keyword evidence="2" id="KW-0813">Transport</keyword>
<comment type="caution">
    <text evidence="7">The sequence shown here is derived from an EMBL/GenBank/DDBJ whole genome shotgun (WGS) entry which is preliminary data.</text>
</comment>